<organism evidence="1">
    <name type="scientific">Citrobacter freundii</name>
    <dbReference type="NCBI Taxonomy" id="546"/>
    <lineage>
        <taxon>Bacteria</taxon>
        <taxon>Pseudomonadati</taxon>
        <taxon>Pseudomonadota</taxon>
        <taxon>Gammaproteobacteria</taxon>
        <taxon>Enterobacterales</taxon>
        <taxon>Enterobacteriaceae</taxon>
        <taxon>Citrobacter</taxon>
        <taxon>Citrobacter freundii complex</taxon>
    </lineage>
</organism>
<gene>
    <name evidence="1" type="primary">stbB</name>
    <name evidence="1" type="ORF">p112298KPC_058</name>
    <name evidence="2" type="ORF">RYZ67_21240</name>
</gene>
<dbReference type="Gene3D" id="6.10.290.20">
    <property type="match status" value="1"/>
</dbReference>
<dbReference type="AlphaFoldDB" id="A0A0K2CS05"/>
<accession>A0A0K2CS05</accession>
<dbReference type="EMBL" id="JAWPBU010000034">
    <property type="protein sequence ID" value="MDW2760986.1"/>
    <property type="molecule type" value="Genomic_DNA"/>
</dbReference>
<dbReference type="Proteomes" id="UP001278087">
    <property type="component" value="Unassembled WGS sequence"/>
</dbReference>
<keyword evidence="1" id="KW-0614">Plasmid</keyword>
<evidence type="ECO:0000313" key="2">
    <source>
        <dbReference type="EMBL" id="MDW2760986.1"/>
    </source>
</evidence>
<name>A0A0K2CS05_CITFR</name>
<evidence type="ECO:0000313" key="1">
    <source>
        <dbReference type="EMBL" id="ALA08737.1"/>
    </source>
</evidence>
<protein>
    <submittedName>
        <fullName evidence="2">Plasmid partitioning/stability family protein</fullName>
    </submittedName>
    <submittedName>
        <fullName evidence="1">Stable plasmid inheritance protein b</fullName>
    </submittedName>
</protein>
<dbReference type="InterPro" id="IPR019720">
    <property type="entry name" value="Plasmid_stability_protein_StbB"/>
</dbReference>
<reference evidence="2" key="2">
    <citation type="submission" date="2023-10" db="EMBL/GenBank/DDBJ databases">
        <title>Fecal carriage and genetic characteristics of carbapenem-resistant Enterobacterales among healthy adults from four provinces of China.</title>
        <authorList>
            <person name="Li Y."/>
            <person name="Zhang R."/>
        </authorList>
    </citation>
    <scope>NUCLEOTIDE SEQUENCE</scope>
    <source>
        <strain evidence="2">HN-136</strain>
    </source>
</reference>
<dbReference type="Pfam" id="PF10784">
    <property type="entry name" value="Plasmid_stab_B"/>
    <property type="match status" value="1"/>
</dbReference>
<proteinExistence type="predicted"/>
<reference evidence="1" key="1">
    <citation type="journal article" date="2015" name="J. Antimicrob. Chemother.">
        <title>Coexistence of a novel KPC-2-encoding MDR plasmid and an NDM-1-encoding pNDM-HN380-like plasmid in a clinical isolate of Citrobacter freundii.</title>
        <authorList>
            <person name="Feng J."/>
            <person name="Qiu Y."/>
            <person name="Yin Z."/>
            <person name="Chen W."/>
            <person name="Yang H."/>
            <person name="Yang W."/>
            <person name="Wang J."/>
            <person name="Gao Y."/>
            <person name="Zhou D."/>
        </authorList>
    </citation>
    <scope>NUCLEOTIDE SEQUENCE</scope>
    <source>
        <strain evidence="1">112298</strain>
        <plasmid evidence="1">p112298-KPC</plasmid>
    </source>
</reference>
<dbReference type="EMBL" id="KP987215">
    <property type="protein sequence ID" value="ALA08737.1"/>
    <property type="molecule type" value="Genomic_DNA"/>
</dbReference>
<geneLocation type="plasmid" evidence="1">
    <name>p112298-KPC</name>
</geneLocation>
<sequence>MSEERKKFTLYLHPEKDADRQALEVIEAVPRSTRGELFRNAFISGMALQQLDPRLPALLAAMLNKEFTADQLTGLLSQTTGWKPTQADIRSVLQELGAGQFTPAIKPEVVEDDEQQRLEEAREKMKSFL</sequence>
<dbReference type="InterPro" id="IPR038307">
    <property type="entry name" value="StbB_sf"/>
</dbReference>